<dbReference type="AlphaFoldDB" id="A0AAN7SU17"/>
<dbReference type="EMBL" id="JAVRRJ010000009">
    <property type="protein sequence ID" value="KAK5081558.1"/>
    <property type="molecule type" value="Genomic_DNA"/>
</dbReference>
<dbReference type="InterPro" id="IPR011008">
    <property type="entry name" value="Dimeric_a/b-barrel"/>
</dbReference>
<organism evidence="1 2">
    <name type="scientific">Lithohypha guttulata</name>
    <dbReference type="NCBI Taxonomy" id="1690604"/>
    <lineage>
        <taxon>Eukaryota</taxon>
        <taxon>Fungi</taxon>
        <taxon>Dikarya</taxon>
        <taxon>Ascomycota</taxon>
        <taxon>Pezizomycotina</taxon>
        <taxon>Eurotiomycetes</taxon>
        <taxon>Chaetothyriomycetidae</taxon>
        <taxon>Chaetothyriales</taxon>
        <taxon>Trichomeriaceae</taxon>
        <taxon>Lithohypha</taxon>
    </lineage>
</organism>
<dbReference type="Proteomes" id="UP001309876">
    <property type="component" value="Unassembled WGS sequence"/>
</dbReference>
<evidence type="ECO:0000313" key="2">
    <source>
        <dbReference type="Proteomes" id="UP001309876"/>
    </source>
</evidence>
<dbReference type="Gene3D" id="3.30.70.100">
    <property type="match status" value="1"/>
</dbReference>
<gene>
    <name evidence="1" type="ORF">LTR05_007689</name>
</gene>
<dbReference type="SUPFAM" id="SSF54909">
    <property type="entry name" value="Dimeric alpha+beta barrel"/>
    <property type="match status" value="1"/>
</dbReference>
<sequence length="148" mass="17115">MSTAIYVSYPRQEGINFDLDYYINTHMKLVEKHWGPHGMKSWTIVQFDKDDPSGKFVTEETYHDSSMRSLSCVDRISKTYRDVYRNADTCVQSPGQNVQCIMLWTSMEDFEKCFALGIPEVHEDLKHYTNGMPVRWTGKVVATGQGPY</sequence>
<evidence type="ECO:0008006" key="3">
    <source>
        <dbReference type="Google" id="ProtNLM"/>
    </source>
</evidence>
<evidence type="ECO:0000313" key="1">
    <source>
        <dbReference type="EMBL" id="KAK5081558.1"/>
    </source>
</evidence>
<protein>
    <recommendedName>
        <fullName evidence="3">EthD domain-containing protein</fullName>
    </recommendedName>
</protein>
<accession>A0AAN7SU17</accession>
<name>A0AAN7SU17_9EURO</name>
<reference evidence="1 2" key="1">
    <citation type="submission" date="2023-08" db="EMBL/GenBank/DDBJ databases">
        <title>Black Yeasts Isolated from many extreme environments.</title>
        <authorList>
            <person name="Coleine C."/>
            <person name="Stajich J.E."/>
            <person name="Selbmann L."/>
        </authorList>
    </citation>
    <scope>NUCLEOTIDE SEQUENCE [LARGE SCALE GENOMIC DNA]</scope>
    <source>
        <strain evidence="1 2">CCFEE 5910</strain>
    </source>
</reference>
<comment type="caution">
    <text evidence="1">The sequence shown here is derived from an EMBL/GenBank/DDBJ whole genome shotgun (WGS) entry which is preliminary data.</text>
</comment>
<dbReference type="PANTHER" id="PTHR40260">
    <property type="entry name" value="BLR8190 PROTEIN"/>
    <property type="match status" value="1"/>
</dbReference>
<dbReference type="PANTHER" id="PTHR40260:SF2">
    <property type="entry name" value="BLR8190 PROTEIN"/>
    <property type="match status" value="1"/>
</dbReference>
<proteinExistence type="predicted"/>
<keyword evidence="2" id="KW-1185">Reference proteome</keyword>